<dbReference type="InterPro" id="IPR002500">
    <property type="entry name" value="PAPS_reduct_dom"/>
</dbReference>
<feature type="domain" description="Phosphoadenosine phosphosulphate reductase" evidence="3">
    <location>
        <begin position="33"/>
        <end position="185"/>
    </location>
</feature>
<gene>
    <name evidence="4" type="ORF">MNKW57_26450</name>
</gene>
<dbReference type="EMBL" id="BSYJ01000005">
    <property type="protein sequence ID" value="GMG88324.1"/>
    <property type="molecule type" value="Genomic_DNA"/>
</dbReference>
<comment type="caution">
    <text evidence="4">The sequence shown here is derived from an EMBL/GenBank/DDBJ whole genome shotgun (WGS) entry which is preliminary data.</text>
</comment>
<proteinExistence type="inferred from homology"/>
<evidence type="ECO:0000256" key="1">
    <source>
        <dbReference type="ARBA" id="ARBA00009732"/>
    </source>
</evidence>
<dbReference type="Pfam" id="PF01507">
    <property type="entry name" value="PAPS_reduct"/>
    <property type="match status" value="1"/>
</dbReference>
<dbReference type="Proteomes" id="UP001224392">
    <property type="component" value="Unassembled WGS sequence"/>
</dbReference>
<evidence type="ECO:0000313" key="4">
    <source>
        <dbReference type="EMBL" id="GMG88324.1"/>
    </source>
</evidence>
<protein>
    <recommendedName>
        <fullName evidence="3">Phosphoadenosine phosphosulphate reductase domain-containing protein</fullName>
    </recommendedName>
</protein>
<dbReference type="PANTHER" id="PTHR46509:SF1">
    <property type="entry name" value="PHOSPHOADENOSINE PHOSPHOSULFATE REDUCTASE"/>
    <property type="match status" value="1"/>
</dbReference>
<dbReference type="PANTHER" id="PTHR46509">
    <property type="entry name" value="PHOSPHOADENOSINE PHOSPHOSULFATE REDUCTASE"/>
    <property type="match status" value="1"/>
</dbReference>
<evidence type="ECO:0000256" key="2">
    <source>
        <dbReference type="ARBA" id="ARBA00024327"/>
    </source>
</evidence>
<dbReference type="SUPFAM" id="SSF52402">
    <property type="entry name" value="Adenine nucleotide alpha hydrolases-like"/>
    <property type="match status" value="1"/>
</dbReference>
<evidence type="ECO:0000259" key="3">
    <source>
        <dbReference type="Pfam" id="PF01507"/>
    </source>
</evidence>
<dbReference type="RefSeq" id="WP_285764931.1">
    <property type="nucleotide sequence ID" value="NZ_BSYJ01000005.1"/>
</dbReference>
<reference evidence="4 5" key="1">
    <citation type="submission" date="2023-04" db="EMBL/GenBank/DDBJ databases">
        <title>Marinobulbifer ophiurae gen. nov., sp. Nov., isolate from tissue of brittle star Ophioplocus japonicus.</title>
        <authorList>
            <person name="Kawano K."/>
            <person name="Sawayama S."/>
            <person name="Nakagawa S."/>
        </authorList>
    </citation>
    <scope>NUCLEOTIDE SEQUENCE [LARGE SCALE GENOMIC DNA]</scope>
    <source>
        <strain evidence="4 5">NKW57</strain>
    </source>
</reference>
<comment type="similarity">
    <text evidence="1">Belongs to the PAPS reductase family. CysH subfamily.</text>
</comment>
<name>A0ABQ6M207_9GAMM</name>
<sequence>MSTDRISTLNKAFAQNKDLLHLVEEVLQEFSKPIFTTSFGYDSGVLLSVIARVAREVPVLWIDTGFTHRDTYAFIKSIVRNSGINLKVYSPTYNSNYLSNVLGIDPLGGPDSREKFNFHTKVEPMQRALAEHKPDLWVSGVRAEETDHRKNLEMFVKSGDLIKFSPLIHWSHKEVREFKSKNSIPSPGGYFDPTKTEDREECGIHLI</sequence>
<comment type="pathway">
    <text evidence="2">Sulfur metabolism; hydrogen sulfide biosynthesis; sulfite from sulfate.</text>
</comment>
<dbReference type="Gene3D" id="3.40.50.620">
    <property type="entry name" value="HUPs"/>
    <property type="match status" value="1"/>
</dbReference>
<evidence type="ECO:0000313" key="5">
    <source>
        <dbReference type="Proteomes" id="UP001224392"/>
    </source>
</evidence>
<organism evidence="4 5">
    <name type="scientific">Biformimicrobium ophioploci</name>
    <dbReference type="NCBI Taxonomy" id="3036711"/>
    <lineage>
        <taxon>Bacteria</taxon>
        <taxon>Pseudomonadati</taxon>
        <taxon>Pseudomonadota</taxon>
        <taxon>Gammaproteobacteria</taxon>
        <taxon>Cellvibrionales</taxon>
        <taxon>Microbulbiferaceae</taxon>
        <taxon>Biformimicrobium</taxon>
    </lineage>
</organism>
<accession>A0ABQ6M207</accession>
<keyword evidence="5" id="KW-1185">Reference proteome</keyword>
<dbReference type="InterPro" id="IPR014729">
    <property type="entry name" value="Rossmann-like_a/b/a_fold"/>
</dbReference>